<proteinExistence type="predicted"/>
<organism evidence="4 5">
    <name type="scientific">Muricoccus vinaceus</name>
    <dbReference type="NCBI Taxonomy" id="424704"/>
    <lineage>
        <taxon>Bacteria</taxon>
        <taxon>Pseudomonadati</taxon>
        <taxon>Pseudomonadota</taxon>
        <taxon>Alphaproteobacteria</taxon>
        <taxon>Acetobacterales</taxon>
        <taxon>Roseomonadaceae</taxon>
        <taxon>Muricoccus</taxon>
    </lineage>
</organism>
<reference evidence="4 5" key="1">
    <citation type="submission" date="2024-09" db="EMBL/GenBank/DDBJ databases">
        <authorList>
            <person name="Sun Q."/>
            <person name="Mori K."/>
        </authorList>
    </citation>
    <scope>NUCLEOTIDE SEQUENCE [LARGE SCALE GENOMIC DNA]</scope>
    <source>
        <strain evidence="4 5">CCM 7468</strain>
    </source>
</reference>
<dbReference type="CDD" id="cd01004">
    <property type="entry name" value="PBP2_MidA_like"/>
    <property type="match status" value="1"/>
</dbReference>
<name>A0ABV6IZ67_9PROT</name>
<dbReference type="PANTHER" id="PTHR35936">
    <property type="entry name" value="MEMBRANE-BOUND LYTIC MUREIN TRANSGLYCOSYLASE F"/>
    <property type="match status" value="1"/>
</dbReference>
<dbReference type="Pfam" id="PF00497">
    <property type="entry name" value="SBP_bac_3"/>
    <property type="match status" value="1"/>
</dbReference>
<sequence>MRSRLARLLVVLPILAATTAIAAAQALPARIASSKVVRVAVNGTYPPMESRDPATNQLVGFDIDIDLGEALAKVLGVRLEWQDGAFAQLMPSLQTGRADMVLSGISDLPARRETFDFIDYLKSGAQFLTLASNTAIRTPLDLCGKRVGTVRSTSFPANIESWSNENCTAAGRPAIQYVGVDRMPLVHLELQQGRIDASVQGSETIPTLMAANPNAYRIVTEPFTTVRQGIMFLKTETELRDAFAGALRTLFSNGTYTALIEKWQLQASAAPEPLINGERLP</sequence>
<feature type="signal peptide" evidence="2">
    <location>
        <begin position="1"/>
        <end position="22"/>
    </location>
</feature>
<evidence type="ECO:0000313" key="5">
    <source>
        <dbReference type="Proteomes" id="UP001589789"/>
    </source>
</evidence>
<dbReference type="InterPro" id="IPR001638">
    <property type="entry name" value="Solute-binding_3/MltF_N"/>
</dbReference>
<protein>
    <submittedName>
        <fullName evidence="4">ABC transporter substrate-binding protein</fullName>
    </submittedName>
</protein>
<dbReference type="Gene3D" id="3.40.190.10">
    <property type="entry name" value="Periplasmic binding protein-like II"/>
    <property type="match status" value="2"/>
</dbReference>
<evidence type="ECO:0000256" key="2">
    <source>
        <dbReference type="SAM" id="SignalP"/>
    </source>
</evidence>
<dbReference type="SUPFAM" id="SSF53850">
    <property type="entry name" value="Periplasmic binding protein-like II"/>
    <property type="match status" value="1"/>
</dbReference>
<dbReference type="SMART" id="SM00062">
    <property type="entry name" value="PBPb"/>
    <property type="match status" value="1"/>
</dbReference>
<keyword evidence="1 2" id="KW-0732">Signal</keyword>
<dbReference type="EMBL" id="JBHLVZ010000085">
    <property type="protein sequence ID" value="MFC0388914.1"/>
    <property type="molecule type" value="Genomic_DNA"/>
</dbReference>
<dbReference type="PANTHER" id="PTHR35936:SF17">
    <property type="entry name" value="ARGININE-BINDING EXTRACELLULAR PROTEIN ARTP"/>
    <property type="match status" value="1"/>
</dbReference>
<feature type="chain" id="PRO_5046437452" evidence="2">
    <location>
        <begin position="23"/>
        <end position="281"/>
    </location>
</feature>
<accession>A0ABV6IZ67</accession>
<evidence type="ECO:0000256" key="1">
    <source>
        <dbReference type="ARBA" id="ARBA00022729"/>
    </source>
</evidence>
<evidence type="ECO:0000313" key="4">
    <source>
        <dbReference type="EMBL" id="MFC0388914.1"/>
    </source>
</evidence>
<dbReference type="RefSeq" id="WP_377055790.1">
    <property type="nucleotide sequence ID" value="NZ_JBHLVZ010000085.1"/>
</dbReference>
<feature type="domain" description="Solute-binding protein family 3/N-terminal" evidence="3">
    <location>
        <begin position="36"/>
        <end position="267"/>
    </location>
</feature>
<evidence type="ECO:0000259" key="3">
    <source>
        <dbReference type="SMART" id="SM00062"/>
    </source>
</evidence>
<gene>
    <name evidence="4" type="ORF">ACFFIC_25690</name>
</gene>
<keyword evidence="5" id="KW-1185">Reference proteome</keyword>
<comment type="caution">
    <text evidence="4">The sequence shown here is derived from an EMBL/GenBank/DDBJ whole genome shotgun (WGS) entry which is preliminary data.</text>
</comment>
<dbReference type="Proteomes" id="UP001589789">
    <property type="component" value="Unassembled WGS sequence"/>
</dbReference>